<keyword evidence="3 6" id="KW-0812">Transmembrane</keyword>
<organism evidence="7 8">
    <name type="scientific">Ferviditalea candida</name>
    <dbReference type="NCBI Taxonomy" id="3108399"/>
    <lineage>
        <taxon>Bacteria</taxon>
        <taxon>Bacillati</taxon>
        <taxon>Bacillota</taxon>
        <taxon>Bacilli</taxon>
        <taxon>Bacillales</taxon>
        <taxon>Paenibacillaceae</taxon>
        <taxon>Ferviditalea</taxon>
    </lineage>
</organism>
<evidence type="ECO:0000256" key="5">
    <source>
        <dbReference type="ARBA" id="ARBA00023136"/>
    </source>
</evidence>
<keyword evidence="8" id="KW-1185">Reference proteome</keyword>
<name>A0ABU5ZM50_9BACL</name>
<evidence type="ECO:0000313" key="8">
    <source>
        <dbReference type="Proteomes" id="UP001310386"/>
    </source>
</evidence>
<dbReference type="EMBL" id="JAYJLD010000031">
    <property type="protein sequence ID" value="MEB3103263.1"/>
    <property type="molecule type" value="Genomic_DNA"/>
</dbReference>
<proteinExistence type="predicted"/>
<feature type="transmembrane region" description="Helical" evidence="6">
    <location>
        <begin position="459"/>
        <end position="479"/>
    </location>
</feature>
<comment type="caution">
    <text evidence="7">The sequence shown here is derived from an EMBL/GenBank/DDBJ whole genome shotgun (WGS) entry which is preliminary data.</text>
</comment>
<comment type="subcellular location">
    <subcellularLocation>
        <location evidence="1">Cell membrane</location>
        <topology evidence="1">Multi-pass membrane protein</topology>
    </subcellularLocation>
</comment>
<gene>
    <name evidence="7" type="ORF">VF724_16625</name>
</gene>
<dbReference type="PANTHER" id="PTHR30250">
    <property type="entry name" value="PST FAMILY PREDICTED COLANIC ACID TRANSPORTER"/>
    <property type="match status" value="1"/>
</dbReference>
<dbReference type="Proteomes" id="UP001310386">
    <property type="component" value="Unassembled WGS sequence"/>
</dbReference>
<feature type="transmembrane region" description="Helical" evidence="6">
    <location>
        <begin position="245"/>
        <end position="265"/>
    </location>
</feature>
<dbReference type="Pfam" id="PF01943">
    <property type="entry name" value="Polysacc_synt"/>
    <property type="match status" value="1"/>
</dbReference>
<feature type="transmembrane region" description="Helical" evidence="6">
    <location>
        <begin position="98"/>
        <end position="123"/>
    </location>
</feature>
<evidence type="ECO:0000313" key="7">
    <source>
        <dbReference type="EMBL" id="MEB3103263.1"/>
    </source>
</evidence>
<accession>A0ABU5ZM50</accession>
<dbReference type="PANTHER" id="PTHR30250:SF29">
    <property type="entry name" value="POLYSACCHARIDE BIOSYNTHESIS PROTEIN C-TERMINAL DOMAIN-CONTAINING PROTEIN"/>
    <property type="match status" value="1"/>
</dbReference>
<feature type="transmembrane region" description="Helical" evidence="6">
    <location>
        <begin position="168"/>
        <end position="185"/>
    </location>
</feature>
<keyword evidence="5 6" id="KW-0472">Membrane</keyword>
<feature type="transmembrane region" description="Helical" evidence="6">
    <location>
        <begin position="129"/>
        <end position="147"/>
    </location>
</feature>
<evidence type="ECO:0000256" key="6">
    <source>
        <dbReference type="SAM" id="Phobius"/>
    </source>
</evidence>
<feature type="transmembrane region" description="Helical" evidence="6">
    <location>
        <begin position="499"/>
        <end position="518"/>
    </location>
</feature>
<dbReference type="CDD" id="cd13124">
    <property type="entry name" value="MATE_SpoVB_like"/>
    <property type="match status" value="1"/>
</dbReference>
<keyword evidence="2" id="KW-1003">Cell membrane</keyword>
<dbReference type="RefSeq" id="WP_371755391.1">
    <property type="nucleotide sequence ID" value="NZ_JAYJLD010000031.1"/>
</dbReference>
<reference evidence="7" key="1">
    <citation type="submission" date="2023-12" db="EMBL/GenBank/DDBJ databases">
        <title>Fervidustalea candida gen. nov., sp. nov., a novel member of the family Paenibacillaceae isolated from a geothermal area.</title>
        <authorList>
            <person name="Li W.-J."/>
            <person name="Jiao J.-Y."/>
            <person name="Chen Y."/>
        </authorList>
    </citation>
    <scope>NUCLEOTIDE SEQUENCE</scope>
    <source>
        <strain evidence="7">SYSU GA230002</strain>
    </source>
</reference>
<feature type="transmembrane region" description="Helical" evidence="6">
    <location>
        <begin position="55"/>
        <end position="77"/>
    </location>
</feature>
<dbReference type="InterPro" id="IPR050833">
    <property type="entry name" value="Poly_Biosynth_Transport"/>
</dbReference>
<evidence type="ECO:0000256" key="3">
    <source>
        <dbReference type="ARBA" id="ARBA00022692"/>
    </source>
</evidence>
<sequence length="557" mass="59604">MSIKDGASATGSKLLKGATILGIAAVVSKLMGTLQKIPLQNIGGDQTFGVYSAVYPFYILIMFLATAGFPVAVSKFVSERTAQGNERGARRVLYVSSMILMLTGLLFFCILFFGAGLIAGWIHNDQTKPAIQSAAFALLFVPQMASLRGYFQGRQNMVPTAISQVIEQGVRVAVMLMLLLYLHAAHYPDSWIAAGATFGSAAGALAGLAYMLYCWFKELKNGSAERLRGQAEEKDEPLFPLVKQIVYYALPICLGSIVVPILNIVDSFTMPRLLHLHGLSMEAAMVQFGVYNRGLTLVQLVSMIAGSVAVAIVPSIAEAKAVGSLRSIRIRTELSVRLTWLLGLASSAGLAMTAYPVNVMLYKNTEGTAAIAILAFTALFSTLNITSASILQGMGSVLIPAVNMLLSTALKAVLNVALLPVWGINGTAAATVLAFAMAAILNIIALTRRTGVRFSPAHYLYKPMLAIIGMCVLLFMLIHGSEAALRSIPVSMTFRQAQTIVSLIAVGGGALAFFLLIFRVGVIDAKDLESVPNAGRKLLPLLIRFRLLGRPQAVQKK</sequence>
<feature type="transmembrane region" description="Helical" evidence="6">
    <location>
        <begin position="398"/>
        <end position="422"/>
    </location>
</feature>
<feature type="transmembrane region" description="Helical" evidence="6">
    <location>
        <begin position="428"/>
        <end position="447"/>
    </location>
</feature>
<evidence type="ECO:0000256" key="4">
    <source>
        <dbReference type="ARBA" id="ARBA00022989"/>
    </source>
</evidence>
<feature type="transmembrane region" description="Helical" evidence="6">
    <location>
        <begin position="191"/>
        <end position="216"/>
    </location>
</feature>
<evidence type="ECO:0000256" key="1">
    <source>
        <dbReference type="ARBA" id="ARBA00004651"/>
    </source>
</evidence>
<feature type="transmembrane region" description="Helical" evidence="6">
    <location>
        <begin position="297"/>
        <end position="317"/>
    </location>
</feature>
<keyword evidence="4 6" id="KW-1133">Transmembrane helix</keyword>
<evidence type="ECO:0000256" key="2">
    <source>
        <dbReference type="ARBA" id="ARBA00022475"/>
    </source>
</evidence>
<feature type="transmembrane region" description="Helical" evidence="6">
    <location>
        <begin position="369"/>
        <end position="391"/>
    </location>
</feature>
<protein>
    <submittedName>
        <fullName evidence="7">Polysaccharide biosynthesis protein</fullName>
    </submittedName>
</protein>
<dbReference type="InterPro" id="IPR024923">
    <property type="entry name" value="PG_synth_SpoVB"/>
</dbReference>
<dbReference type="PIRSF" id="PIRSF038958">
    <property type="entry name" value="PG_synth_SpoVB"/>
    <property type="match status" value="1"/>
</dbReference>
<feature type="transmembrane region" description="Helical" evidence="6">
    <location>
        <begin position="338"/>
        <end position="357"/>
    </location>
</feature>
<dbReference type="InterPro" id="IPR002797">
    <property type="entry name" value="Polysacc_synth"/>
</dbReference>